<proteinExistence type="predicted"/>
<dbReference type="EMBL" id="CM042064">
    <property type="protein sequence ID" value="KAI3665239.1"/>
    <property type="molecule type" value="Genomic_DNA"/>
</dbReference>
<sequence length="84" mass="8916">MQPMPIPMEGTDSSPPSAGYEHVPTPVEESNPLDMLFVAIYAQERITEAESHRISEEAPTLATVAFDPTGCCQDEAAGSVVGPL</sequence>
<dbReference type="Proteomes" id="UP001055879">
    <property type="component" value="Linkage Group LG18"/>
</dbReference>
<protein>
    <submittedName>
        <fullName evidence="1">Uncharacterized protein</fullName>
    </submittedName>
</protein>
<comment type="caution">
    <text evidence="1">The sequence shown here is derived from an EMBL/GenBank/DDBJ whole genome shotgun (WGS) entry which is preliminary data.</text>
</comment>
<evidence type="ECO:0000313" key="2">
    <source>
        <dbReference type="Proteomes" id="UP001055879"/>
    </source>
</evidence>
<keyword evidence="2" id="KW-1185">Reference proteome</keyword>
<accession>A0ACB8XEG4</accession>
<evidence type="ECO:0000313" key="1">
    <source>
        <dbReference type="EMBL" id="KAI3665239.1"/>
    </source>
</evidence>
<reference evidence="1 2" key="2">
    <citation type="journal article" date="2022" name="Mol. Ecol. Resour.">
        <title>The genomes of chicory, endive, great burdock and yacon provide insights into Asteraceae paleo-polyploidization history and plant inulin production.</title>
        <authorList>
            <person name="Fan W."/>
            <person name="Wang S."/>
            <person name="Wang H."/>
            <person name="Wang A."/>
            <person name="Jiang F."/>
            <person name="Liu H."/>
            <person name="Zhao H."/>
            <person name="Xu D."/>
            <person name="Zhang Y."/>
        </authorList>
    </citation>
    <scope>NUCLEOTIDE SEQUENCE [LARGE SCALE GENOMIC DNA]</scope>
    <source>
        <strain evidence="2">cv. Niubang</strain>
    </source>
</reference>
<reference evidence="2" key="1">
    <citation type="journal article" date="2022" name="Mol. Ecol. Resour.">
        <title>The genomes of chicory, endive, great burdock and yacon provide insights into Asteraceae palaeo-polyploidization history and plant inulin production.</title>
        <authorList>
            <person name="Fan W."/>
            <person name="Wang S."/>
            <person name="Wang H."/>
            <person name="Wang A."/>
            <person name="Jiang F."/>
            <person name="Liu H."/>
            <person name="Zhao H."/>
            <person name="Xu D."/>
            <person name="Zhang Y."/>
        </authorList>
    </citation>
    <scope>NUCLEOTIDE SEQUENCE [LARGE SCALE GENOMIC DNA]</scope>
    <source>
        <strain evidence="2">cv. Niubang</strain>
    </source>
</reference>
<gene>
    <name evidence="1" type="ORF">L6452_43863</name>
</gene>
<name>A0ACB8XEG4_ARCLA</name>
<organism evidence="1 2">
    <name type="scientific">Arctium lappa</name>
    <name type="common">Greater burdock</name>
    <name type="synonym">Lappa major</name>
    <dbReference type="NCBI Taxonomy" id="4217"/>
    <lineage>
        <taxon>Eukaryota</taxon>
        <taxon>Viridiplantae</taxon>
        <taxon>Streptophyta</taxon>
        <taxon>Embryophyta</taxon>
        <taxon>Tracheophyta</taxon>
        <taxon>Spermatophyta</taxon>
        <taxon>Magnoliopsida</taxon>
        <taxon>eudicotyledons</taxon>
        <taxon>Gunneridae</taxon>
        <taxon>Pentapetalae</taxon>
        <taxon>asterids</taxon>
        <taxon>campanulids</taxon>
        <taxon>Asterales</taxon>
        <taxon>Asteraceae</taxon>
        <taxon>Carduoideae</taxon>
        <taxon>Cardueae</taxon>
        <taxon>Arctiinae</taxon>
        <taxon>Arctium</taxon>
    </lineage>
</organism>